<feature type="signal peptide" evidence="7">
    <location>
        <begin position="1"/>
        <end position="24"/>
    </location>
</feature>
<reference evidence="8" key="1">
    <citation type="submission" date="2016-11" db="EMBL/GenBank/DDBJ databases">
        <authorList>
            <person name="Jaros S."/>
            <person name="Januszkiewicz K."/>
            <person name="Wedrychowicz H."/>
        </authorList>
    </citation>
    <scope>NUCLEOTIDE SEQUENCE [LARGE SCALE GENOMIC DNA]</scope>
    <source>
        <strain evidence="8">Y48</strain>
    </source>
</reference>
<evidence type="ECO:0000256" key="5">
    <source>
        <dbReference type="ARBA" id="ARBA00023136"/>
    </source>
</evidence>
<feature type="chain" id="PRO_5038530200" description="Nitrate ABC transporter substrate-binding protein" evidence="7">
    <location>
        <begin position="25"/>
        <end position="415"/>
    </location>
</feature>
<dbReference type="Gene3D" id="3.40.190.10">
    <property type="entry name" value="Periplasmic binding protein-like II"/>
    <property type="match status" value="2"/>
</dbReference>
<evidence type="ECO:0000313" key="8">
    <source>
        <dbReference type="EMBL" id="APE35127.1"/>
    </source>
</evidence>
<evidence type="ECO:0008006" key="10">
    <source>
        <dbReference type="Google" id="ProtNLM"/>
    </source>
</evidence>
<protein>
    <recommendedName>
        <fullName evidence="10">Nitrate ABC transporter substrate-binding protein</fullName>
    </recommendedName>
</protein>
<dbReference type="PANTHER" id="PTHR30024">
    <property type="entry name" value="ALIPHATIC SULFONATES-BINDING PROTEIN-RELATED"/>
    <property type="match status" value="1"/>
</dbReference>
<keyword evidence="2" id="KW-0813">Transport</keyword>
<evidence type="ECO:0000256" key="7">
    <source>
        <dbReference type="SAM" id="SignalP"/>
    </source>
</evidence>
<dbReference type="InterPro" id="IPR006311">
    <property type="entry name" value="TAT_signal"/>
</dbReference>
<keyword evidence="9" id="KW-1185">Reference proteome</keyword>
<dbReference type="Pfam" id="PF13379">
    <property type="entry name" value="NMT1_2"/>
    <property type="match status" value="1"/>
</dbReference>
<sequence>MAEFSRRRLLGAGAGVAGALAATACAPLAPAPPAPAPSSATTAPGAAVGPLPGIEKPKITVGFIPITCSSPIVNAKALGIYAKHGLDVTLKKFSGWAEVWAAYATGEIDASHMLAPMPLAIDQGLASGRMRTRLPLITNTNGQAITLHRKHLGRVREPADFAGFRLAIPFDYSVHNLLLRDYLSMGGLDPDVDVELRVLRPPDMVANLLTGGVDGYLGPDPFNQRAVATGAGYLFTLTRDLWNGHPCCSFGVNDEFARENPVTYQALTRAIHDAALWSDQTQNRSAAARSMAPEQFLNQQPALLEAILTGEYQDGTGIPRRVPDRVRFQPYPQETFGLWMLTQLQRWGLAESDRWVTPQQYRDTVGAVFDAEASRAAFDALGVPLPAPATGLDINGRRFEPDNFLHWTAKQVSTT</sequence>
<dbReference type="PROSITE" id="PS51257">
    <property type="entry name" value="PROKAR_LIPOPROTEIN"/>
    <property type="match status" value="1"/>
</dbReference>
<dbReference type="OrthoDB" id="9789215at2"/>
<dbReference type="AlphaFoldDB" id="A0A1J0VT66"/>
<organism evidence="8 9">
    <name type="scientific">Nocardia mangyaensis</name>
    <dbReference type="NCBI Taxonomy" id="2213200"/>
    <lineage>
        <taxon>Bacteria</taxon>
        <taxon>Bacillati</taxon>
        <taxon>Actinomycetota</taxon>
        <taxon>Actinomycetes</taxon>
        <taxon>Mycobacteriales</taxon>
        <taxon>Nocardiaceae</taxon>
        <taxon>Nocardia</taxon>
    </lineage>
</organism>
<dbReference type="SUPFAM" id="SSF53850">
    <property type="entry name" value="Periplasmic binding protein-like II"/>
    <property type="match status" value="1"/>
</dbReference>
<dbReference type="Proteomes" id="UP000183810">
    <property type="component" value="Chromosome"/>
</dbReference>
<comment type="subcellular location">
    <subcellularLocation>
        <location evidence="1">Cell inner membrane</location>
    </subcellularLocation>
</comment>
<keyword evidence="3" id="KW-1003">Cell membrane</keyword>
<evidence type="ECO:0000256" key="6">
    <source>
        <dbReference type="ARBA" id="ARBA00024031"/>
    </source>
</evidence>
<dbReference type="RefSeq" id="WP_071928312.1">
    <property type="nucleotide sequence ID" value="NZ_CP018082.1"/>
</dbReference>
<dbReference type="KEGG" id="nsl:BOX37_15550"/>
<evidence type="ECO:0000256" key="1">
    <source>
        <dbReference type="ARBA" id="ARBA00004533"/>
    </source>
</evidence>
<name>A0A1J0VT66_9NOCA</name>
<dbReference type="GO" id="GO:0005886">
    <property type="term" value="C:plasma membrane"/>
    <property type="evidence" value="ECO:0007669"/>
    <property type="project" value="UniProtKB-SubCell"/>
</dbReference>
<evidence type="ECO:0000256" key="3">
    <source>
        <dbReference type="ARBA" id="ARBA00022475"/>
    </source>
</evidence>
<keyword evidence="4" id="KW-0997">Cell inner membrane</keyword>
<evidence type="ECO:0000256" key="4">
    <source>
        <dbReference type="ARBA" id="ARBA00022519"/>
    </source>
</evidence>
<keyword evidence="7" id="KW-0732">Signal</keyword>
<evidence type="ECO:0000313" key="9">
    <source>
        <dbReference type="Proteomes" id="UP000183810"/>
    </source>
</evidence>
<dbReference type="PANTHER" id="PTHR30024:SF43">
    <property type="entry name" value="BLL4572 PROTEIN"/>
    <property type="match status" value="1"/>
</dbReference>
<proteinExistence type="inferred from homology"/>
<accession>A0A1J0VT66</accession>
<gene>
    <name evidence="8" type="ORF">BOX37_15550</name>
</gene>
<comment type="similarity">
    <text evidence="6">Belongs to the CmpA/NrtA family.</text>
</comment>
<dbReference type="InterPro" id="IPR044527">
    <property type="entry name" value="NrtA/CpmA_ABC-bd_dom"/>
</dbReference>
<keyword evidence="5" id="KW-0472">Membrane</keyword>
<dbReference type="EMBL" id="CP018082">
    <property type="protein sequence ID" value="APE35127.1"/>
    <property type="molecule type" value="Genomic_DNA"/>
</dbReference>
<dbReference type="CDD" id="cd13553">
    <property type="entry name" value="PBP2_NrtA_CpmA_like"/>
    <property type="match status" value="1"/>
</dbReference>
<dbReference type="PROSITE" id="PS51318">
    <property type="entry name" value="TAT"/>
    <property type="match status" value="1"/>
</dbReference>
<evidence type="ECO:0000256" key="2">
    <source>
        <dbReference type="ARBA" id="ARBA00022448"/>
    </source>
</evidence>